<gene>
    <name evidence="1" type="ORF">FME351_LOCUS9769</name>
</gene>
<proteinExistence type="predicted"/>
<comment type="caution">
    <text evidence="1">The sequence shown here is derived from an EMBL/GenBank/DDBJ whole genome shotgun (WGS) entry which is preliminary data.</text>
</comment>
<name>A0A818AL97_9BILA</name>
<dbReference type="AlphaFoldDB" id="A0A818AL97"/>
<evidence type="ECO:0000313" key="2">
    <source>
        <dbReference type="Proteomes" id="UP000663869"/>
    </source>
</evidence>
<reference evidence="1" key="1">
    <citation type="submission" date="2021-02" db="EMBL/GenBank/DDBJ databases">
        <authorList>
            <person name="Nowell W R."/>
        </authorList>
    </citation>
    <scope>NUCLEOTIDE SEQUENCE</scope>
</reference>
<sequence>MGVSAIKGAGKGVKTFATAMREQEIEQTTTKPVPGGNTAGLELVKARKKIITSLTMKQIAVLTNEKVLRKGLIKLVDVSSHFVLKRSKPQISDSKQDKILNKFFDSNLLVLICKMYALEKINKNQEFKGKRNKIVSDTFNCENSF</sequence>
<accession>A0A818AL97</accession>
<dbReference type="Proteomes" id="UP000663869">
    <property type="component" value="Unassembled WGS sequence"/>
</dbReference>
<evidence type="ECO:0000313" key="1">
    <source>
        <dbReference type="EMBL" id="CAF3408660.1"/>
    </source>
</evidence>
<protein>
    <submittedName>
        <fullName evidence="1">Uncharacterized protein</fullName>
    </submittedName>
</protein>
<organism evidence="1 2">
    <name type="scientific">Rotaria socialis</name>
    <dbReference type="NCBI Taxonomy" id="392032"/>
    <lineage>
        <taxon>Eukaryota</taxon>
        <taxon>Metazoa</taxon>
        <taxon>Spiralia</taxon>
        <taxon>Gnathifera</taxon>
        <taxon>Rotifera</taxon>
        <taxon>Eurotatoria</taxon>
        <taxon>Bdelloidea</taxon>
        <taxon>Philodinida</taxon>
        <taxon>Philodinidae</taxon>
        <taxon>Rotaria</taxon>
    </lineage>
</organism>
<dbReference type="EMBL" id="CAJNYU010001075">
    <property type="protein sequence ID" value="CAF3408660.1"/>
    <property type="molecule type" value="Genomic_DNA"/>
</dbReference>